<name>A0A9W8TI78_9PEZI</name>
<accession>A0A9W8TI78</accession>
<evidence type="ECO:0000313" key="1">
    <source>
        <dbReference type="EMBL" id="KAJ3562340.1"/>
    </source>
</evidence>
<comment type="caution">
    <text evidence="1">The sequence shown here is derived from an EMBL/GenBank/DDBJ whole genome shotgun (WGS) entry which is preliminary data.</text>
</comment>
<dbReference type="Proteomes" id="UP001148614">
    <property type="component" value="Unassembled WGS sequence"/>
</dbReference>
<gene>
    <name evidence="1" type="ORF">NPX13_g8600</name>
</gene>
<dbReference type="EMBL" id="JANPWZ010001918">
    <property type="protein sequence ID" value="KAJ3562340.1"/>
    <property type="molecule type" value="Genomic_DNA"/>
</dbReference>
<proteinExistence type="predicted"/>
<sequence length="134" mass="14709">MMVPTFSFLISHQQTQSSTPPRILLPVHHNPSVFAPTTTFLRLVTVNYLQIAKMGDIVVINHSTVEIKVRVTAAGSGDDKGYGSENWYSLEANGGTDTWSYREQPQIVFYVKSDSPGSVVSSVFGVPGQTVDLY</sequence>
<reference evidence="1" key="1">
    <citation type="submission" date="2022-07" db="EMBL/GenBank/DDBJ databases">
        <title>Genome Sequence of Xylaria arbuscula.</title>
        <authorList>
            <person name="Buettner E."/>
        </authorList>
    </citation>
    <scope>NUCLEOTIDE SEQUENCE</scope>
    <source>
        <strain evidence="1">VT107</strain>
    </source>
</reference>
<keyword evidence="2" id="KW-1185">Reference proteome</keyword>
<dbReference type="AlphaFoldDB" id="A0A9W8TI78"/>
<organism evidence="1 2">
    <name type="scientific">Xylaria arbuscula</name>
    <dbReference type="NCBI Taxonomy" id="114810"/>
    <lineage>
        <taxon>Eukaryota</taxon>
        <taxon>Fungi</taxon>
        <taxon>Dikarya</taxon>
        <taxon>Ascomycota</taxon>
        <taxon>Pezizomycotina</taxon>
        <taxon>Sordariomycetes</taxon>
        <taxon>Xylariomycetidae</taxon>
        <taxon>Xylariales</taxon>
        <taxon>Xylariaceae</taxon>
        <taxon>Xylaria</taxon>
    </lineage>
</organism>
<protein>
    <submittedName>
        <fullName evidence="1">Uncharacterized protein</fullName>
    </submittedName>
</protein>
<evidence type="ECO:0000313" key="2">
    <source>
        <dbReference type="Proteomes" id="UP001148614"/>
    </source>
</evidence>